<dbReference type="AlphaFoldDB" id="A0A167ZQS3"/>
<feature type="transmembrane region" description="Helical" evidence="7">
    <location>
        <begin position="652"/>
        <end position="671"/>
    </location>
</feature>
<keyword evidence="7" id="KW-0472">Membrane</keyword>
<dbReference type="SUPFAM" id="SSF51905">
    <property type="entry name" value="FAD/NAD(P)-binding domain"/>
    <property type="match status" value="1"/>
</dbReference>
<evidence type="ECO:0000313" key="9">
    <source>
        <dbReference type="EMBL" id="OAA67804.1"/>
    </source>
</evidence>
<evidence type="ECO:0000256" key="3">
    <source>
        <dbReference type="ARBA" id="ARBA00022630"/>
    </source>
</evidence>
<dbReference type="PANTHER" id="PTHR47356:SF2">
    <property type="entry name" value="FAD-BINDING DOMAIN-CONTAINING PROTEIN-RELATED"/>
    <property type="match status" value="1"/>
</dbReference>
<dbReference type="Gene3D" id="3.50.50.60">
    <property type="entry name" value="FAD/NAD(P)-binding domain"/>
    <property type="match status" value="1"/>
</dbReference>
<feature type="transmembrane region" description="Helical" evidence="7">
    <location>
        <begin position="530"/>
        <end position="554"/>
    </location>
</feature>
<gene>
    <name evidence="9" type="ORF">LEL_10427</name>
</gene>
<protein>
    <submittedName>
        <fullName evidence="9">FAD binding domain-containing protein</fullName>
    </submittedName>
</protein>
<proteinExistence type="inferred from homology"/>
<keyword evidence="5" id="KW-0560">Oxidoreductase</keyword>
<feature type="transmembrane region" description="Helical" evidence="7">
    <location>
        <begin position="444"/>
        <end position="469"/>
    </location>
</feature>
<dbReference type="InterPro" id="IPR002938">
    <property type="entry name" value="FAD-bd"/>
</dbReference>
<keyword evidence="10" id="KW-1185">Reference proteome</keyword>
<keyword evidence="7" id="KW-1133">Transmembrane helix</keyword>
<evidence type="ECO:0000256" key="2">
    <source>
        <dbReference type="ARBA" id="ARBA00007992"/>
    </source>
</evidence>
<dbReference type="InterPro" id="IPR036188">
    <property type="entry name" value="FAD/NAD-bd_sf"/>
</dbReference>
<feature type="transmembrane region" description="Helical" evidence="7">
    <location>
        <begin position="490"/>
        <end position="510"/>
    </location>
</feature>
<reference evidence="9 10" key="1">
    <citation type="journal article" date="2016" name="Genome Biol. Evol.">
        <title>Divergent and convergent evolution of fungal pathogenicity.</title>
        <authorList>
            <person name="Shang Y."/>
            <person name="Xiao G."/>
            <person name="Zheng P."/>
            <person name="Cen K."/>
            <person name="Zhan S."/>
            <person name="Wang C."/>
        </authorList>
    </citation>
    <scope>NUCLEOTIDE SEQUENCE [LARGE SCALE GENOMIC DNA]</scope>
    <source>
        <strain evidence="9 10">RCEF 1005</strain>
    </source>
</reference>
<evidence type="ECO:0000256" key="1">
    <source>
        <dbReference type="ARBA" id="ARBA00001974"/>
    </source>
</evidence>
<dbReference type="GO" id="GO:0004497">
    <property type="term" value="F:monooxygenase activity"/>
    <property type="evidence" value="ECO:0007669"/>
    <property type="project" value="UniProtKB-KW"/>
</dbReference>
<evidence type="ECO:0000256" key="6">
    <source>
        <dbReference type="ARBA" id="ARBA00023033"/>
    </source>
</evidence>
<evidence type="ECO:0000256" key="5">
    <source>
        <dbReference type="ARBA" id="ARBA00023002"/>
    </source>
</evidence>
<evidence type="ECO:0000313" key="10">
    <source>
        <dbReference type="Proteomes" id="UP000076881"/>
    </source>
</evidence>
<keyword evidence="7" id="KW-0812">Transmembrane</keyword>
<feature type="transmembrane region" description="Helical" evidence="7">
    <location>
        <begin position="683"/>
        <end position="703"/>
    </location>
</feature>
<dbReference type="PRINTS" id="PR00420">
    <property type="entry name" value="RNGMNOXGNASE"/>
</dbReference>
<dbReference type="InterPro" id="IPR050562">
    <property type="entry name" value="FAD_mOase_fung"/>
</dbReference>
<evidence type="ECO:0000256" key="7">
    <source>
        <dbReference type="SAM" id="Phobius"/>
    </source>
</evidence>
<keyword evidence="3" id="KW-0285">Flavoprotein</keyword>
<comment type="cofactor">
    <cofactor evidence="1">
        <name>FAD</name>
        <dbReference type="ChEBI" id="CHEBI:57692"/>
    </cofactor>
</comment>
<dbReference type="Pfam" id="PF01494">
    <property type="entry name" value="FAD_binding_3"/>
    <property type="match status" value="2"/>
</dbReference>
<comment type="similarity">
    <text evidence="2">Belongs to the paxM FAD-dependent monooxygenase family.</text>
</comment>
<comment type="caution">
    <text evidence="9">The sequence shown here is derived from an EMBL/GenBank/DDBJ whole genome shotgun (WGS) entry which is preliminary data.</text>
</comment>
<feature type="domain" description="FAD-binding" evidence="8">
    <location>
        <begin position="6"/>
        <end position="169"/>
    </location>
</feature>
<feature type="transmembrane region" description="Helical" evidence="7">
    <location>
        <begin position="566"/>
        <end position="582"/>
    </location>
</feature>
<dbReference type="STRING" id="1081108.A0A167ZQS3"/>
<name>A0A167ZQS3_CORDF</name>
<sequence length="726" mass="79243">MSKYDFKVVVVGGGPTGLVLANMLEQLKIDYVVLEAHSNITPRIGTGLFLSNSLRVLDQLGCLDAFYAGADEVDDITVRVNGVTMFSPATAEHFIQRYGYEICCSHRQHLLNVLLENLKDKSKILVNKRVHEIVETDSGVEVLTKDGEVYFGDIVIGADGVHSIVRKEMRRMAAKVSPNHPLVTEDEEGIIEYANMFGIAYIDKPFPPRLLAMEANQGRSYLSHGNAEGRILWGLTEKLPVPIKGKNAPRYTQADIEALIEKRGEDEVFPGITLGDLYKGSSEANGMQPLQNLVFDSWHFGRMVTVGDSAHKMVTLTGQGCNMAIQDAAALMNSLTRRLDKYGGKIPKEEIEAAFCSTEAARQEHVEYSRKTSFDMQESQAMQNKMFVTVFPLVAKNMSLDAKHDVSRSVMFNTAKLEKLPLPYRPHFIPFQDELPAKNIANSLWNAGAVAAYAGLWAGAKALSVYWTLERYRRCNRQAMLGPLMKHTGFYSMAADVVGASAVVPAYLSLSALKSAGAVANIMVGRPVRLAAIKSLVPATIVSFAIAAVAFCVAAPSKSGVEATSLWRLAPLLIAPVTHIIYSQTKDEQLLKNDKKGFLDINNSDLPALKSLYGAVTGAAAAAHLSFVVMPWLNGSSLPTLPLDMFRNRETFVLAGSLLGGAITSIVGTRLQGYVTTWGAVRTGLLSLLALPVVGPAAVFTGVRYWKEVTTAKFCFWKPEKDSSKA</sequence>
<dbReference type="Proteomes" id="UP000076881">
    <property type="component" value="Unassembled WGS sequence"/>
</dbReference>
<keyword evidence="6" id="KW-0503">Monooxygenase</keyword>
<dbReference type="OrthoDB" id="2431938at2759"/>
<keyword evidence="4" id="KW-0274">FAD</keyword>
<evidence type="ECO:0000259" key="8">
    <source>
        <dbReference type="Pfam" id="PF01494"/>
    </source>
</evidence>
<accession>A0A167ZQS3</accession>
<dbReference type="EMBL" id="AZHF01000012">
    <property type="protein sequence ID" value="OAA67804.1"/>
    <property type="molecule type" value="Genomic_DNA"/>
</dbReference>
<evidence type="ECO:0000256" key="4">
    <source>
        <dbReference type="ARBA" id="ARBA00022827"/>
    </source>
</evidence>
<feature type="transmembrane region" description="Helical" evidence="7">
    <location>
        <begin position="612"/>
        <end position="632"/>
    </location>
</feature>
<organism evidence="9 10">
    <name type="scientific">Akanthomyces lecanii RCEF 1005</name>
    <dbReference type="NCBI Taxonomy" id="1081108"/>
    <lineage>
        <taxon>Eukaryota</taxon>
        <taxon>Fungi</taxon>
        <taxon>Dikarya</taxon>
        <taxon>Ascomycota</taxon>
        <taxon>Pezizomycotina</taxon>
        <taxon>Sordariomycetes</taxon>
        <taxon>Hypocreomycetidae</taxon>
        <taxon>Hypocreales</taxon>
        <taxon>Cordycipitaceae</taxon>
        <taxon>Akanthomyces</taxon>
        <taxon>Cordyceps confragosa</taxon>
    </lineage>
</organism>
<feature type="domain" description="FAD-binding" evidence="8">
    <location>
        <begin position="290"/>
        <end position="338"/>
    </location>
</feature>
<dbReference type="PANTHER" id="PTHR47356">
    <property type="entry name" value="FAD-DEPENDENT MONOOXYGENASE ASQG-RELATED"/>
    <property type="match status" value="1"/>
</dbReference>
<dbReference type="GO" id="GO:0071949">
    <property type="term" value="F:FAD binding"/>
    <property type="evidence" value="ECO:0007669"/>
    <property type="project" value="InterPro"/>
</dbReference>